<dbReference type="InterPro" id="IPR010930">
    <property type="entry name" value="Flg_bb/hook_C_dom"/>
</dbReference>
<dbReference type="SUPFAM" id="SSF117143">
    <property type="entry name" value="Flagellar hook protein flgE"/>
    <property type="match status" value="1"/>
</dbReference>
<dbReference type="Pfam" id="PF22692">
    <property type="entry name" value="LlgE_F_G_D1"/>
    <property type="match status" value="1"/>
</dbReference>
<dbReference type="Pfam" id="PF06429">
    <property type="entry name" value="Flg_bbr_C"/>
    <property type="match status" value="1"/>
</dbReference>
<keyword evidence="8" id="KW-0966">Cell projection</keyword>
<dbReference type="InterPro" id="IPR053967">
    <property type="entry name" value="LlgE_F_G-like_D1"/>
</dbReference>
<dbReference type="InterPro" id="IPR037925">
    <property type="entry name" value="FlgE/F/G-like"/>
</dbReference>
<dbReference type="Pfam" id="PF00460">
    <property type="entry name" value="Flg_bb_rod"/>
    <property type="match status" value="1"/>
</dbReference>
<reference evidence="8 9" key="1">
    <citation type="journal article" date="2018" name="Nat. Biotechnol.">
        <title>A standardized bacterial taxonomy based on genome phylogeny substantially revises the tree of life.</title>
        <authorList>
            <person name="Parks D.H."/>
            <person name="Chuvochina M."/>
            <person name="Waite D.W."/>
            <person name="Rinke C."/>
            <person name="Skarshewski A."/>
            <person name="Chaumeil P.A."/>
            <person name="Hugenholtz P."/>
        </authorList>
    </citation>
    <scope>NUCLEOTIDE SEQUENCE [LARGE SCALE GENOMIC DNA]</scope>
    <source>
        <strain evidence="8">UBA8844</strain>
    </source>
</reference>
<proteinExistence type="inferred from homology"/>
<evidence type="ECO:0000313" key="9">
    <source>
        <dbReference type="Proteomes" id="UP000264071"/>
    </source>
</evidence>
<dbReference type="PANTHER" id="PTHR30435">
    <property type="entry name" value="FLAGELLAR PROTEIN"/>
    <property type="match status" value="1"/>
</dbReference>
<accession>A0A3D4V4N5</accession>
<comment type="subcellular location">
    <subcellularLocation>
        <location evidence="1 4">Bacterial flagellum basal body</location>
    </subcellularLocation>
</comment>
<evidence type="ECO:0000313" key="8">
    <source>
        <dbReference type="EMBL" id="HCT55764.1"/>
    </source>
</evidence>
<dbReference type="InterPro" id="IPR020013">
    <property type="entry name" value="Flagellar_FlgE/F/G"/>
</dbReference>
<feature type="domain" description="Flagellar hook protein FlgE/F/G-like D1" evidence="7">
    <location>
        <begin position="77"/>
        <end position="140"/>
    </location>
</feature>
<evidence type="ECO:0000259" key="5">
    <source>
        <dbReference type="Pfam" id="PF00460"/>
    </source>
</evidence>
<dbReference type="AlphaFoldDB" id="A0A3D4V4N5"/>
<dbReference type="InterPro" id="IPR019776">
    <property type="entry name" value="Flagellar_basal_body_rod_CS"/>
</dbReference>
<protein>
    <submittedName>
        <fullName evidence="8">Flagellar hook-basal body protein</fullName>
    </submittedName>
</protein>
<dbReference type="GO" id="GO:0009425">
    <property type="term" value="C:bacterial-type flagellum basal body"/>
    <property type="evidence" value="ECO:0007669"/>
    <property type="project" value="UniProtKB-SubCell"/>
</dbReference>
<keyword evidence="8" id="KW-0969">Cilium</keyword>
<evidence type="ECO:0000256" key="1">
    <source>
        <dbReference type="ARBA" id="ARBA00004117"/>
    </source>
</evidence>
<dbReference type="PROSITE" id="PS00588">
    <property type="entry name" value="FLAGELLA_BB_ROD"/>
    <property type="match status" value="1"/>
</dbReference>
<feature type="domain" description="Flagellar basal body rod protein N-terminal" evidence="5">
    <location>
        <begin position="11"/>
        <end position="40"/>
    </location>
</feature>
<keyword evidence="8" id="KW-0282">Flagellum</keyword>
<evidence type="ECO:0000259" key="7">
    <source>
        <dbReference type="Pfam" id="PF22692"/>
    </source>
</evidence>
<gene>
    <name evidence="8" type="ORF">DGD08_00985</name>
</gene>
<dbReference type="PANTHER" id="PTHR30435:SF19">
    <property type="entry name" value="FLAGELLAR BASAL-BODY ROD PROTEIN FLGG"/>
    <property type="match status" value="1"/>
</dbReference>
<evidence type="ECO:0000256" key="2">
    <source>
        <dbReference type="ARBA" id="ARBA00009677"/>
    </source>
</evidence>
<organism evidence="8 9">
    <name type="scientific">Gemmatimonas aurantiaca</name>
    <dbReference type="NCBI Taxonomy" id="173480"/>
    <lineage>
        <taxon>Bacteria</taxon>
        <taxon>Pseudomonadati</taxon>
        <taxon>Gemmatimonadota</taxon>
        <taxon>Gemmatimonadia</taxon>
        <taxon>Gemmatimonadales</taxon>
        <taxon>Gemmatimonadaceae</taxon>
        <taxon>Gemmatimonas</taxon>
    </lineage>
</organism>
<dbReference type="OMA" id="NVNAMRE"/>
<dbReference type="Proteomes" id="UP000264071">
    <property type="component" value="Unassembled WGS sequence"/>
</dbReference>
<evidence type="ECO:0000256" key="4">
    <source>
        <dbReference type="RuleBase" id="RU362116"/>
    </source>
</evidence>
<sequence>MPGPVQNNGLSSAASALQMLERKQQVLANNLANASTRGFKAETTFARMMGNQLAKADTAIDLTPGTLTETHNSLDLALEGDGFFVVDTPAGERFVRNGNFRLDANRHLTDEQGNPVLGENGAISLPQGTIEVDATGLITVNGKPQQRLRVERVASGTDLEHEGGTRFIPDASRQVIPPTERTVKQGFLEESNVNPMSAMTEMLTVLHRYGAAQQTLSTIDAVRGIAVTDLAKPV</sequence>
<evidence type="ECO:0000259" key="6">
    <source>
        <dbReference type="Pfam" id="PF06429"/>
    </source>
</evidence>
<name>A0A3D4V4N5_9BACT</name>
<feature type="domain" description="Flagellar basal-body/hook protein C-terminal" evidence="6">
    <location>
        <begin position="184"/>
        <end position="222"/>
    </location>
</feature>
<comment type="caution">
    <text evidence="8">The sequence shown here is derived from an EMBL/GenBank/DDBJ whole genome shotgun (WGS) entry which is preliminary data.</text>
</comment>
<dbReference type="EMBL" id="DPIY01000001">
    <property type="protein sequence ID" value="HCT55764.1"/>
    <property type="molecule type" value="Genomic_DNA"/>
</dbReference>
<dbReference type="InterPro" id="IPR001444">
    <property type="entry name" value="Flag_bb_rod_N"/>
</dbReference>
<dbReference type="NCBIfam" id="TIGR03506">
    <property type="entry name" value="FlgEFG_subfam"/>
    <property type="match status" value="1"/>
</dbReference>
<keyword evidence="3 4" id="KW-0975">Bacterial flagellum</keyword>
<evidence type="ECO:0000256" key="3">
    <source>
        <dbReference type="ARBA" id="ARBA00023143"/>
    </source>
</evidence>
<dbReference type="GO" id="GO:0071978">
    <property type="term" value="P:bacterial-type flagellum-dependent swarming motility"/>
    <property type="evidence" value="ECO:0007669"/>
    <property type="project" value="TreeGrafter"/>
</dbReference>
<comment type="similarity">
    <text evidence="2 4">Belongs to the flagella basal body rod proteins family.</text>
</comment>